<feature type="transmembrane region" description="Helical" evidence="2">
    <location>
        <begin position="101"/>
        <end position="123"/>
    </location>
</feature>
<evidence type="ECO:0000256" key="2">
    <source>
        <dbReference type="SAM" id="Phobius"/>
    </source>
</evidence>
<keyword evidence="2" id="KW-0812">Transmembrane</keyword>
<sequence length="483" mass="55018">MSQNIESEGILELSNSGVSNKNGKKTSTSPITFEPQESHPTNSETVLRPISSGDKRKLKRISKKVSIAKQFCNTPGPLVEGVNEELLWSEVKTFKTPALLVLWWSILALVMAILSIADVWSDCSVAYLFYQKSMKGSSNYKESLWWKISVTVSLTSYLIQCCFAYYEVTHHKQHEFGFGRLGSKRYAIALFILLPWIIVGIGIYDTYKNKYTRRLETAYIMMFIEVLFESIAQSSLQLNAIIVYSNNTIPYDDVTVLQWVSLSITMVTLSTGIAYSVIFYNNSNATQLIKFLFCVFGGITVVSRLLLCSSWGLRWFYLWSVPFLAGLLTTSLTWLALRRCSCFGYKEFLNQYDIYNLPMTLTVSCSWLTSFIFNCFSPSGIPVSALMCLLAVIDYSLKIDQSTQIDQLPQKDQSTQPYITQLPQIDQSSHPYITLHLTNICLTTFVLICNIIFSFVPKCHIVSKTWIDGEGEDDDDPYHFRFY</sequence>
<proteinExistence type="predicted"/>
<accession>A0AAV2Q6B2</accession>
<evidence type="ECO:0000313" key="4">
    <source>
        <dbReference type="Proteomes" id="UP001497623"/>
    </source>
</evidence>
<feature type="transmembrane region" description="Helical" evidence="2">
    <location>
        <begin position="256"/>
        <end position="279"/>
    </location>
</feature>
<feature type="transmembrane region" description="Helical" evidence="2">
    <location>
        <begin position="437"/>
        <end position="456"/>
    </location>
</feature>
<reference evidence="3 4" key="1">
    <citation type="submission" date="2024-05" db="EMBL/GenBank/DDBJ databases">
        <authorList>
            <person name="Wallberg A."/>
        </authorList>
    </citation>
    <scope>NUCLEOTIDE SEQUENCE [LARGE SCALE GENOMIC DNA]</scope>
</reference>
<gene>
    <name evidence="3" type="ORF">MNOR_LOCUS9114</name>
</gene>
<evidence type="ECO:0000256" key="1">
    <source>
        <dbReference type="SAM" id="MobiDB-lite"/>
    </source>
</evidence>
<feature type="transmembrane region" description="Helical" evidence="2">
    <location>
        <begin position="186"/>
        <end position="207"/>
    </location>
</feature>
<protein>
    <submittedName>
        <fullName evidence="3">Uncharacterized protein</fullName>
    </submittedName>
</protein>
<keyword evidence="2" id="KW-1133">Transmembrane helix</keyword>
<feature type="transmembrane region" description="Helical" evidence="2">
    <location>
        <begin position="144"/>
        <end position="166"/>
    </location>
</feature>
<dbReference type="Proteomes" id="UP001497623">
    <property type="component" value="Unassembled WGS sequence"/>
</dbReference>
<feature type="compositionally biased region" description="Polar residues" evidence="1">
    <location>
        <begin position="13"/>
        <end position="31"/>
    </location>
</feature>
<dbReference type="EMBL" id="CAXKWB010004335">
    <property type="protein sequence ID" value="CAL4073392.1"/>
    <property type="molecule type" value="Genomic_DNA"/>
</dbReference>
<feature type="region of interest" description="Disordered" evidence="1">
    <location>
        <begin position="1"/>
        <end position="49"/>
    </location>
</feature>
<evidence type="ECO:0000313" key="3">
    <source>
        <dbReference type="EMBL" id="CAL4073392.1"/>
    </source>
</evidence>
<name>A0AAV2Q6B2_MEGNR</name>
<keyword evidence="2" id="KW-0472">Membrane</keyword>
<feature type="transmembrane region" description="Helical" evidence="2">
    <location>
        <begin position="291"/>
        <end position="313"/>
    </location>
</feature>
<feature type="transmembrane region" description="Helical" evidence="2">
    <location>
        <begin position="319"/>
        <end position="337"/>
    </location>
</feature>
<organism evidence="3 4">
    <name type="scientific">Meganyctiphanes norvegica</name>
    <name type="common">Northern krill</name>
    <name type="synonym">Thysanopoda norvegica</name>
    <dbReference type="NCBI Taxonomy" id="48144"/>
    <lineage>
        <taxon>Eukaryota</taxon>
        <taxon>Metazoa</taxon>
        <taxon>Ecdysozoa</taxon>
        <taxon>Arthropoda</taxon>
        <taxon>Crustacea</taxon>
        <taxon>Multicrustacea</taxon>
        <taxon>Malacostraca</taxon>
        <taxon>Eumalacostraca</taxon>
        <taxon>Eucarida</taxon>
        <taxon>Euphausiacea</taxon>
        <taxon>Euphausiidae</taxon>
        <taxon>Meganyctiphanes</taxon>
    </lineage>
</organism>
<keyword evidence="4" id="KW-1185">Reference proteome</keyword>
<feature type="transmembrane region" description="Helical" evidence="2">
    <location>
        <begin position="379"/>
        <end position="397"/>
    </location>
</feature>
<dbReference type="AlphaFoldDB" id="A0AAV2Q6B2"/>
<comment type="caution">
    <text evidence="3">The sequence shown here is derived from an EMBL/GenBank/DDBJ whole genome shotgun (WGS) entry which is preliminary data.</text>
</comment>